<dbReference type="InterPro" id="IPR045379">
    <property type="entry name" value="Crinkler_N"/>
</dbReference>
<protein>
    <submittedName>
        <fullName evidence="5">14627_t:CDS:1</fullName>
    </submittedName>
</protein>
<comment type="subcellular location">
    <subcellularLocation>
        <location evidence="1">Host cell</location>
    </subcellularLocation>
    <subcellularLocation>
        <location evidence="2">Secreted</location>
    </subcellularLocation>
</comment>
<feature type="domain" description="Crinkler effector protein N-terminal" evidence="4">
    <location>
        <begin position="4"/>
        <end position="83"/>
    </location>
</feature>
<dbReference type="GO" id="GO:0043657">
    <property type="term" value="C:host cell"/>
    <property type="evidence" value="ECO:0007669"/>
    <property type="project" value="UniProtKB-SubCell"/>
</dbReference>
<dbReference type="GO" id="GO:0005576">
    <property type="term" value="C:extracellular region"/>
    <property type="evidence" value="ECO:0007669"/>
    <property type="project" value="UniProtKB-SubCell"/>
</dbReference>
<evidence type="ECO:0000313" key="5">
    <source>
        <dbReference type="EMBL" id="CAI2177553.1"/>
    </source>
</evidence>
<keyword evidence="3" id="KW-0964">Secreted</keyword>
<evidence type="ECO:0000313" key="6">
    <source>
        <dbReference type="Proteomes" id="UP001153678"/>
    </source>
</evidence>
<dbReference type="EMBL" id="CAMKVN010001695">
    <property type="protein sequence ID" value="CAI2177553.1"/>
    <property type="molecule type" value="Genomic_DNA"/>
</dbReference>
<evidence type="ECO:0000259" key="4">
    <source>
        <dbReference type="Pfam" id="PF20147"/>
    </source>
</evidence>
<keyword evidence="6" id="KW-1185">Reference proteome</keyword>
<proteinExistence type="predicted"/>
<evidence type="ECO:0000256" key="2">
    <source>
        <dbReference type="ARBA" id="ARBA00004613"/>
    </source>
</evidence>
<evidence type="ECO:0000256" key="3">
    <source>
        <dbReference type="ARBA" id="ARBA00022525"/>
    </source>
</evidence>
<gene>
    <name evidence="5" type="ORF">FWILDA_LOCUS8144</name>
</gene>
<organism evidence="5 6">
    <name type="scientific">Funneliformis geosporum</name>
    <dbReference type="NCBI Taxonomy" id="1117311"/>
    <lineage>
        <taxon>Eukaryota</taxon>
        <taxon>Fungi</taxon>
        <taxon>Fungi incertae sedis</taxon>
        <taxon>Mucoromycota</taxon>
        <taxon>Glomeromycotina</taxon>
        <taxon>Glomeromycetes</taxon>
        <taxon>Glomerales</taxon>
        <taxon>Glomeraceae</taxon>
        <taxon>Funneliformis</taxon>
    </lineage>
</organism>
<evidence type="ECO:0000256" key="1">
    <source>
        <dbReference type="ARBA" id="ARBA00004340"/>
    </source>
</evidence>
<name>A0A9W4SQ42_9GLOM</name>
<dbReference type="Pfam" id="PF20147">
    <property type="entry name" value="Crinkler"/>
    <property type="match status" value="1"/>
</dbReference>
<dbReference type="AlphaFoldDB" id="A0A9W4SQ42"/>
<accession>A0A9W4SQ42</accession>
<dbReference type="OrthoDB" id="2673191at2759"/>
<reference evidence="5" key="1">
    <citation type="submission" date="2022-08" db="EMBL/GenBank/DDBJ databases">
        <authorList>
            <person name="Kallberg Y."/>
            <person name="Tangrot J."/>
            <person name="Rosling A."/>
        </authorList>
    </citation>
    <scope>NUCLEOTIDE SEQUENCE</scope>
    <source>
        <strain evidence="5">Wild A</strain>
    </source>
</reference>
<dbReference type="Proteomes" id="UP001153678">
    <property type="component" value="Unassembled WGS sequence"/>
</dbReference>
<comment type="caution">
    <text evidence="5">The sequence shown here is derived from an EMBL/GenBank/DDBJ whole genome shotgun (WGS) entry which is preliminary data.</text>
</comment>
<sequence length="261" mass="29732">MLTITLNCLVVGKNPYKNAFSIMTNLIKAIRNSNKTIKEKKASEFDNFAADKLKLWKVDISLEENGELIAANTKINTNIKDELGGIELTSLSKIIKDIHCIGGKATTTTIPLTRLNVSSLRLNMFEGVKVLYETLETLRDDSELGNLARRILGRDAFFKKRLSDEKDYEELKHKLKNTLFTENDEKMLLEIFGEENKKKLLEQGNLKLAKSIPSDILDKQLRNILWATELIKWVTLSLSYHSKQQLILNKLCDLTGCMDLL</sequence>